<name>A0AAP2G633_9BACT</name>
<proteinExistence type="predicted"/>
<keyword evidence="2" id="KW-1185">Reference proteome</keyword>
<protein>
    <submittedName>
        <fullName evidence="1">Uncharacterized protein</fullName>
    </submittedName>
</protein>
<organism evidence="1 2">
    <name type="scientific">Litoribacter ruber</name>
    <dbReference type="NCBI Taxonomy" id="702568"/>
    <lineage>
        <taxon>Bacteria</taxon>
        <taxon>Pseudomonadati</taxon>
        <taxon>Bacteroidota</taxon>
        <taxon>Cytophagia</taxon>
        <taxon>Cytophagales</taxon>
        <taxon>Cyclobacteriaceae</taxon>
        <taxon>Litoribacter</taxon>
    </lineage>
</organism>
<dbReference type="AlphaFoldDB" id="A0AAP2G633"/>
<dbReference type="Proteomes" id="UP001319104">
    <property type="component" value="Unassembled WGS sequence"/>
</dbReference>
<dbReference type="RefSeq" id="WP_213946099.1">
    <property type="nucleotide sequence ID" value="NZ_JAHCMY010000009.1"/>
</dbReference>
<dbReference type="EMBL" id="JAHCMY010000009">
    <property type="protein sequence ID" value="MBS9525248.1"/>
    <property type="molecule type" value="Genomic_DNA"/>
</dbReference>
<evidence type="ECO:0000313" key="1">
    <source>
        <dbReference type="EMBL" id="MBS9525248.1"/>
    </source>
</evidence>
<accession>A0AAP2G633</accession>
<sequence length="138" mass="16590">MADRLMNANEHLAKAVAYYVMETNLNQIHGRTEEVTHSGCTYFESNIYKWLDEVLLDLIEKTDYEEFKELKKNIKVRLPEMVRNDEEITLQHEVYFSKKRIRTTLKIFLVPNMLHRFMNDKFNNQKPYKAEKVKSLFP</sequence>
<reference evidence="1 2" key="1">
    <citation type="submission" date="2021-05" db="EMBL/GenBank/DDBJ databases">
        <authorList>
            <person name="Zhang Z.D."/>
            <person name="Osman G."/>
        </authorList>
    </citation>
    <scope>NUCLEOTIDE SEQUENCE [LARGE SCALE GENOMIC DNA]</scope>
    <source>
        <strain evidence="1 2">KCTC 32217</strain>
    </source>
</reference>
<gene>
    <name evidence="1" type="ORF">KI659_14615</name>
</gene>
<evidence type="ECO:0000313" key="2">
    <source>
        <dbReference type="Proteomes" id="UP001319104"/>
    </source>
</evidence>
<comment type="caution">
    <text evidence="1">The sequence shown here is derived from an EMBL/GenBank/DDBJ whole genome shotgun (WGS) entry which is preliminary data.</text>
</comment>